<evidence type="ECO:0000313" key="1">
    <source>
        <dbReference type="EMBL" id="EFI93066.1"/>
    </source>
</evidence>
<dbReference type="EMBL" id="GL377311">
    <property type="protein sequence ID" value="EFI93066.1"/>
    <property type="molecule type" value="Genomic_DNA"/>
</dbReference>
<dbReference type="AlphaFoldDB" id="D8QF46"/>
<sequence length="67" mass="6732">MDVFAELFPTLVVDTLGAGDAPLGGPSPLAGPSSSGDSSFSILAGPAVYPSPVEGRHLHGPRWCVVA</sequence>
<dbReference type="HOGENOM" id="CLU_2813866_0_0_1"/>
<evidence type="ECO:0000313" key="2">
    <source>
        <dbReference type="Proteomes" id="UP000007431"/>
    </source>
</evidence>
<organism evidence="2">
    <name type="scientific">Schizophyllum commune (strain H4-8 / FGSC 9210)</name>
    <name type="common">Split gill fungus</name>
    <dbReference type="NCBI Taxonomy" id="578458"/>
    <lineage>
        <taxon>Eukaryota</taxon>
        <taxon>Fungi</taxon>
        <taxon>Dikarya</taxon>
        <taxon>Basidiomycota</taxon>
        <taxon>Agaricomycotina</taxon>
        <taxon>Agaricomycetes</taxon>
        <taxon>Agaricomycetidae</taxon>
        <taxon>Agaricales</taxon>
        <taxon>Schizophyllaceae</taxon>
        <taxon>Schizophyllum</taxon>
    </lineage>
</organism>
<accession>D8QF46</accession>
<gene>
    <name evidence="1" type="ORF">SCHCODRAFT_270001</name>
</gene>
<name>D8QF46_SCHCM</name>
<dbReference type="Proteomes" id="UP000007431">
    <property type="component" value="Unassembled WGS sequence"/>
</dbReference>
<reference evidence="1 2" key="1">
    <citation type="journal article" date="2010" name="Nat. Biotechnol.">
        <title>Genome sequence of the model mushroom Schizophyllum commune.</title>
        <authorList>
            <person name="Ohm R.A."/>
            <person name="de Jong J.F."/>
            <person name="Lugones L.G."/>
            <person name="Aerts A."/>
            <person name="Kothe E."/>
            <person name="Stajich J.E."/>
            <person name="de Vries R.P."/>
            <person name="Record E."/>
            <person name="Levasseur A."/>
            <person name="Baker S.E."/>
            <person name="Bartholomew K.A."/>
            <person name="Coutinho P.M."/>
            <person name="Erdmann S."/>
            <person name="Fowler T.J."/>
            <person name="Gathman A.C."/>
            <person name="Lombard V."/>
            <person name="Henrissat B."/>
            <person name="Knabe N."/>
            <person name="Kuees U."/>
            <person name="Lilly W.W."/>
            <person name="Lindquist E."/>
            <person name="Lucas S."/>
            <person name="Magnuson J.K."/>
            <person name="Piumi F."/>
            <person name="Raudaskoski M."/>
            <person name="Salamov A."/>
            <person name="Schmutz J."/>
            <person name="Schwarze F.W.M.R."/>
            <person name="vanKuyk P.A."/>
            <person name="Horton J.S."/>
            <person name="Grigoriev I.V."/>
            <person name="Woesten H.A.B."/>
        </authorList>
    </citation>
    <scope>NUCLEOTIDE SEQUENCE [LARGE SCALE GENOMIC DNA]</scope>
    <source>
        <strain evidence="2">H4-8 / FGSC 9210</strain>
    </source>
</reference>
<protein>
    <submittedName>
        <fullName evidence="1">Pheromone</fullName>
    </submittedName>
</protein>
<proteinExistence type="predicted"/>
<keyword evidence="2" id="KW-1185">Reference proteome</keyword>